<keyword evidence="1" id="KW-0472">Membrane</keyword>
<sequence>MIIQKWSAALVLFICSASAGASNITINYDVSALDNLFYTDWGHIYNVSGAGNEYDALNRGVAADNVDYAFTSGQALSVSTVGCVRDAGVECTDADGYGGQFRALDVYSLIGIWSGSDTEIDPIGDTFVLGSDIDLIAPQYDGLLYLFLGENDGIFADNYSCGIHHQCFAKNYHVSITTTPPAVPVPAAMWLFGSGLLGLIGVTKRKNKV</sequence>
<gene>
    <name evidence="3" type="ORF">MNBD_GAMMA05-1621</name>
</gene>
<reference evidence="3" key="1">
    <citation type="submission" date="2018-06" db="EMBL/GenBank/DDBJ databases">
        <authorList>
            <person name="Zhirakovskaya E."/>
        </authorList>
    </citation>
    <scope>NUCLEOTIDE SEQUENCE</scope>
</reference>
<dbReference type="AlphaFoldDB" id="A0A3B0WTJ5"/>
<name>A0A3B0WTJ5_9ZZZZ</name>
<organism evidence="3">
    <name type="scientific">hydrothermal vent metagenome</name>
    <dbReference type="NCBI Taxonomy" id="652676"/>
    <lineage>
        <taxon>unclassified sequences</taxon>
        <taxon>metagenomes</taxon>
        <taxon>ecological metagenomes</taxon>
    </lineage>
</organism>
<evidence type="ECO:0000259" key="2">
    <source>
        <dbReference type="Pfam" id="PF07589"/>
    </source>
</evidence>
<evidence type="ECO:0000256" key="1">
    <source>
        <dbReference type="SAM" id="Phobius"/>
    </source>
</evidence>
<keyword evidence="1" id="KW-1133">Transmembrane helix</keyword>
<evidence type="ECO:0000313" key="3">
    <source>
        <dbReference type="EMBL" id="VAW53977.1"/>
    </source>
</evidence>
<dbReference type="EMBL" id="UOFE01000036">
    <property type="protein sequence ID" value="VAW53977.1"/>
    <property type="molecule type" value="Genomic_DNA"/>
</dbReference>
<accession>A0A3B0WTJ5</accession>
<dbReference type="Pfam" id="PF07589">
    <property type="entry name" value="PEP-CTERM"/>
    <property type="match status" value="1"/>
</dbReference>
<keyword evidence="1" id="KW-0812">Transmembrane</keyword>
<dbReference type="InterPro" id="IPR013424">
    <property type="entry name" value="Ice-binding_C"/>
</dbReference>
<feature type="transmembrane region" description="Helical" evidence="1">
    <location>
        <begin position="183"/>
        <end position="202"/>
    </location>
</feature>
<proteinExistence type="predicted"/>
<protein>
    <recommendedName>
        <fullName evidence="2">Ice-binding protein C-terminal domain-containing protein</fullName>
    </recommendedName>
</protein>
<feature type="domain" description="Ice-binding protein C-terminal" evidence="2">
    <location>
        <begin position="182"/>
        <end position="205"/>
    </location>
</feature>